<dbReference type="AlphaFoldDB" id="A0A3Q0HB92"/>
<reference evidence="2" key="1">
    <citation type="submission" date="2025-08" db="UniProtKB">
        <authorList>
            <consortium name="RefSeq"/>
        </authorList>
    </citation>
    <scope>IDENTIFICATION</scope>
</reference>
<dbReference type="GeneID" id="102375985"/>
<dbReference type="GO" id="GO:0030198">
    <property type="term" value="P:extracellular matrix organization"/>
    <property type="evidence" value="ECO:0007669"/>
    <property type="project" value="TreeGrafter"/>
</dbReference>
<dbReference type="InterPro" id="IPR043369">
    <property type="entry name" value="MIA"/>
</dbReference>
<protein>
    <submittedName>
        <fullName evidence="2">Melanoma-derived growth regulatory protein isoform X1</fullName>
    </submittedName>
</protein>
<dbReference type="PANTHER" id="PTHR47312:SF1">
    <property type="entry name" value="MELANOMA-DERIVED GROWTH REGULATORY PROTEIN"/>
    <property type="match status" value="1"/>
</dbReference>
<proteinExistence type="predicted"/>
<sequence>MGAEPGGGLAFPLLPPAPLPLGRANKGPTVLGLLHGRGGCSCSLARPLAPHLCSSPQAGHSLRAPPWPWPGPCCSVPCWGLPAAAGTWTSWRSASCARTPTAAVQGDYYGEQPARLGYFPSSVVQESHYLKPGKVDVKTDRWDFYCP</sequence>
<dbReference type="CTD" id="8190"/>
<name>A0A3Q0HB92_ALLSI</name>
<evidence type="ECO:0000313" key="2">
    <source>
        <dbReference type="RefSeq" id="XP_025068872.1"/>
    </source>
</evidence>
<organism evidence="1 2">
    <name type="scientific">Alligator sinensis</name>
    <name type="common">Chinese alligator</name>
    <dbReference type="NCBI Taxonomy" id="38654"/>
    <lineage>
        <taxon>Eukaryota</taxon>
        <taxon>Metazoa</taxon>
        <taxon>Chordata</taxon>
        <taxon>Craniata</taxon>
        <taxon>Vertebrata</taxon>
        <taxon>Euteleostomi</taxon>
        <taxon>Archelosauria</taxon>
        <taxon>Archosauria</taxon>
        <taxon>Crocodylia</taxon>
        <taxon>Alligatoridae</taxon>
        <taxon>Alligatorinae</taxon>
        <taxon>Alligator</taxon>
    </lineage>
</organism>
<dbReference type="Gene3D" id="2.30.30.40">
    <property type="entry name" value="SH3 Domains"/>
    <property type="match status" value="1"/>
</dbReference>
<dbReference type="Proteomes" id="UP000189705">
    <property type="component" value="Unplaced"/>
</dbReference>
<evidence type="ECO:0000313" key="1">
    <source>
        <dbReference type="Proteomes" id="UP000189705"/>
    </source>
</evidence>
<dbReference type="RefSeq" id="XP_025068872.1">
    <property type="nucleotide sequence ID" value="XM_025213087.1"/>
</dbReference>
<gene>
    <name evidence="2" type="primary">MIA</name>
</gene>
<keyword evidence="1" id="KW-1185">Reference proteome</keyword>
<dbReference type="PANTHER" id="PTHR47312">
    <property type="entry name" value="MELANOMA-DERIVED GROWTH REGULATORY PROTEIN"/>
    <property type="match status" value="1"/>
</dbReference>
<accession>A0A3Q0HB92</accession>
<dbReference type="InParanoid" id="A0A3Q0HB92"/>